<evidence type="ECO:0000313" key="1">
    <source>
        <dbReference type="EMBL" id="CAD2216357.1"/>
    </source>
</evidence>
<dbReference type="EMBL" id="LR877150">
    <property type="protein sequence ID" value="CAD2216357.1"/>
    <property type="molecule type" value="Genomic_DNA"/>
</dbReference>
<dbReference type="VEuPathDB" id="TriTrypDB:ADEAN_000381900"/>
<gene>
    <name evidence="1" type="ORF">ADEAN_000381900</name>
</gene>
<protein>
    <submittedName>
        <fullName evidence="1">Uncharacterized protein</fullName>
    </submittedName>
</protein>
<name>A0A7G2CBN6_9TRYP</name>
<sequence length="647" mass="74122">MIHFNPDAEASFLEQYEMMEEIISYARSTFHSVKSNILLSNFCSIAGCDEDGAAVIVLYGDLLSCYLSNFEKGRDNLRRFKEYCPKFFKYRTLYLEYLKHVNPDGKYNEWNDGDAIAHIFFLVDMAIQHNSRNNSFYFIFLTENVTASRSIDRTWVREVLRFLPQKHREFCRELIFVKTREDDTLDAGDDLLTYFSKVTLVENICDLPLALPKITTYLPISPFDYNGAVLAEERRTGMSGSRVYAKERAINAGDLDSTEEWEKLRGRWSRSLEASDVLRKNGIWPLGTVLSFFEIMVTSSCRREWSDARLRPMLGLPVIGLHGIFDFVVSSFKEFTPRSLDYVEKETEWMNVNPQIYLNPDCRSAAATIVDNDASGASRRIAASAPISWVHRTWLYVGGTEEDIAEREAYDSTLQRLFYLWNNLDINVKGDSFNDGPVSLCWGIDMYRFRPDGDHSVTRKLSTDNGSVASRLIPSCRHMTLHSVWRLLIYNVNRTCRLIQEHTPSACPFLKMITAVQDRLDRLTNVPDTEQVTSTQREMINVASKALRTCASGEADVVCLVVGIVAYVRNMDNMRRRVSSTGLAPLTLQVYITSTSQLVLGRPVSSEAESRVMEILCSNGKELMERSGLRYYESCTWHPYSKLLYNI</sequence>
<evidence type="ECO:0000313" key="2">
    <source>
        <dbReference type="Proteomes" id="UP000515908"/>
    </source>
</evidence>
<dbReference type="Proteomes" id="UP000515908">
    <property type="component" value="Chromosome 06"/>
</dbReference>
<organism evidence="1 2">
    <name type="scientific">Angomonas deanei</name>
    <dbReference type="NCBI Taxonomy" id="59799"/>
    <lineage>
        <taxon>Eukaryota</taxon>
        <taxon>Discoba</taxon>
        <taxon>Euglenozoa</taxon>
        <taxon>Kinetoplastea</taxon>
        <taxon>Metakinetoplastina</taxon>
        <taxon>Trypanosomatida</taxon>
        <taxon>Trypanosomatidae</taxon>
        <taxon>Strigomonadinae</taxon>
        <taxon>Angomonas</taxon>
    </lineage>
</organism>
<proteinExistence type="predicted"/>
<accession>A0A7G2CBN6</accession>
<keyword evidence="2" id="KW-1185">Reference proteome</keyword>
<dbReference type="AlphaFoldDB" id="A0A7G2CBN6"/>
<reference evidence="1 2" key="1">
    <citation type="submission" date="2020-08" db="EMBL/GenBank/DDBJ databases">
        <authorList>
            <person name="Newling K."/>
            <person name="Davey J."/>
            <person name="Forrester S."/>
        </authorList>
    </citation>
    <scope>NUCLEOTIDE SEQUENCE [LARGE SCALE GENOMIC DNA]</scope>
    <source>
        <strain evidence="2">Crithidia deanei Carvalho (ATCC PRA-265)</strain>
    </source>
</reference>